<comment type="caution">
    <text evidence="2">The sequence shown here is derived from an EMBL/GenBank/DDBJ whole genome shotgun (WGS) entry which is preliminary data.</text>
</comment>
<dbReference type="EMBL" id="JACJUD010000002">
    <property type="protein sequence ID" value="MBB2494494.1"/>
    <property type="molecule type" value="Genomic_DNA"/>
</dbReference>
<name>A0A7W4LJU6_9GAMM</name>
<keyword evidence="1" id="KW-0472">Membrane</keyword>
<evidence type="ECO:0008006" key="4">
    <source>
        <dbReference type="Google" id="ProtNLM"/>
    </source>
</evidence>
<dbReference type="RefSeq" id="WP_183088071.1">
    <property type="nucleotide sequence ID" value="NZ_JACJUD010000002.1"/>
</dbReference>
<evidence type="ECO:0000256" key="1">
    <source>
        <dbReference type="SAM" id="Phobius"/>
    </source>
</evidence>
<dbReference type="Proteomes" id="UP000542720">
    <property type="component" value="Unassembled WGS sequence"/>
</dbReference>
<organism evidence="2 3">
    <name type="scientific">Aquipseudomonas ullengensis</name>
    <dbReference type="NCBI Taxonomy" id="2759166"/>
    <lineage>
        <taxon>Bacteria</taxon>
        <taxon>Pseudomonadati</taxon>
        <taxon>Pseudomonadota</taxon>
        <taxon>Gammaproteobacteria</taxon>
        <taxon>Pseudomonadales</taxon>
        <taxon>Pseudomonadaceae</taxon>
        <taxon>Aquipseudomonas</taxon>
    </lineage>
</organism>
<sequence length="114" mass="11749">MTDVIEAGRSDSVADGSSLSLSSGFYGLIGSVLKDPGLSPEQKVMLIDEVRKSTPASDRWTSRYAIYSLVAIALLAMVGIIWLGLCDKLVPDGLVAIGSAAVGGLAGLLAPRKG</sequence>
<protein>
    <recommendedName>
        <fullName evidence="4">Transmembrane protein</fullName>
    </recommendedName>
</protein>
<feature type="transmembrane region" description="Helical" evidence="1">
    <location>
        <begin position="89"/>
        <end position="110"/>
    </location>
</feature>
<accession>A0A7W4LJU6</accession>
<keyword evidence="1" id="KW-0812">Transmembrane</keyword>
<evidence type="ECO:0000313" key="2">
    <source>
        <dbReference type="EMBL" id="MBB2494494.1"/>
    </source>
</evidence>
<gene>
    <name evidence="2" type="ORF">H3H51_05630</name>
</gene>
<reference evidence="2 3" key="1">
    <citation type="submission" date="2020-08" db="EMBL/GenBank/DDBJ databases">
        <authorList>
            <person name="Kim C.M."/>
        </authorList>
    </citation>
    <scope>NUCLEOTIDE SEQUENCE [LARGE SCALE GENOMIC DNA]</scope>
    <source>
        <strain evidence="2 3">UL070</strain>
    </source>
</reference>
<evidence type="ECO:0000313" key="3">
    <source>
        <dbReference type="Proteomes" id="UP000542720"/>
    </source>
</evidence>
<dbReference type="AlphaFoldDB" id="A0A7W4LJU6"/>
<keyword evidence="3" id="KW-1185">Reference proteome</keyword>
<feature type="transmembrane region" description="Helical" evidence="1">
    <location>
        <begin position="64"/>
        <end position="83"/>
    </location>
</feature>
<keyword evidence="1" id="KW-1133">Transmembrane helix</keyword>
<proteinExistence type="predicted"/>